<keyword evidence="1" id="KW-0812">Transmembrane</keyword>
<proteinExistence type="predicted"/>
<gene>
    <name evidence="2" type="ORF">ROLI_037040</name>
</gene>
<evidence type="ECO:0000313" key="3">
    <source>
        <dbReference type="Proteomes" id="UP001318682"/>
    </source>
</evidence>
<protein>
    <recommendedName>
        <fullName evidence="4">Nitrogen fixation protein FixH</fullName>
    </recommendedName>
</protein>
<keyword evidence="1" id="KW-0472">Membrane</keyword>
<name>A0ABZ2BZJ8_9RHOB</name>
<dbReference type="Proteomes" id="UP001318682">
    <property type="component" value="Chromosome"/>
</dbReference>
<dbReference type="EMBL" id="CP143423">
    <property type="protein sequence ID" value="WVX50605.1"/>
    <property type="molecule type" value="Genomic_DNA"/>
</dbReference>
<keyword evidence="1" id="KW-1133">Transmembrane helix</keyword>
<feature type="transmembrane region" description="Helical" evidence="1">
    <location>
        <begin position="12"/>
        <end position="36"/>
    </location>
</feature>
<reference evidence="3" key="1">
    <citation type="submission" date="2024-01" db="EMBL/GenBank/DDBJ databases">
        <title>Roseobacter fucihabitans sp. nov., isolated from the brown alga Fucus spiralis.</title>
        <authorList>
            <person name="Hahnke S."/>
            <person name="Berger M."/>
            <person name="Schlingloff A."/>
            <person name="Athale I."/>
            <person name="Neumann-Schaal M."/>
            <person name="Adenaya A."/>
            <person name="Poehlein A."/>
            <person name="Daniel R."/>
            <person name="Pertersen J."/>
            <person name="Brinkhoff T."/>
        </authorList>
    </citation>
    <scope>NUCLEOTIDE SEQUENCE [LARGE SCALE GENOMIC DNA]</scope>
    <source>
        <strain evidence="3">B14</strain>
    </source>
</reference>
<keyword evidence="3" id="KW-1185">Reference proteome</keyword>
<dbReference type="InterPro" id="IPR008620">
    <property type="entry name" value="FixH"/>
</dbReference>
<evidence type="ECO:0008006" key="4">
    <source>
        <dbReference type="Google" id="ProtNLM"/>
    </source>
</evidence>
<dbReference type="InterPro" id="IPR018037">
    <property type="entry name" value="FixH_proteobacterial"/>
</dbReference>
<evidence type="ECO:0000313" key="2">
    <source>
        <dbReference type="EMBL" id="WVX50605.1"/>
    </source>
</evidence>
<evidence type="ECO:0000256" key="1">
    <source>
        <dbReference type="SAM" id="Phobius"/>
    </source>
</evidence>
<organism evidence="2 3">
    <name type="scientific">Roseobacter fucihabitans</name>
    <dbReference type="NCBI Taxonomy" id="1537242"/>
    <lineage>
        <taxon>Bacteria</taxon>
        <taxon>Pseudomonadati</taxon>
        <taxon>Pseudomonadota</taxon>
        <taxon>Alphaproteobacteria</taxon>
        <taxon>Rhodobacterales</taxon>
        <taxon>Roseobacteraceae</taxon>
        <taxon>Roseobacter</taxon>
    </lineage>
</organism>
<dbReference type="Pfam" id="PF05751">
    <property type="entry name" value="FixH"/>
    <property type="match status" value="1"/>
</dbReference>
<accession>A0ABZ2BZJ8</accession>
<sequence length="157" mass="17135">MTTTARVLTGRHVFMIFCAAFAVIISVNLFLAYSAVSTFPGLEVRNSYVASQQFDKNREEQTALGWSVLAQARGDDVHLSITDAEGQPVQVASLEATLGRATHVRDDQTPAFVFDGTRYVAPAQLAPGNWNLRMKARAADGTVFQQRVILHVPKGAK</sequence>
<dbReference type="PIRSF" id="PIRSF011386">
    <property type="entry name" value="FixH"/>
    <property type="match status" value="1"/>
</dbReference>